<dbReference type="PANTHER" id="PTHR13650:SF0">
    <property type="entry name" value="SPATACSIN"/>
    <property type="match status" value="1"/>
</dbReference>
<dbReference type="InterPro" id="IPR028103">
    <property type="entry name" value="Spatacsin"/>
</dbReference>
<evidence type="ECO:0000256" key="1">
    <source>
        <dbReference type="SAM" id="MobiDB-lite"/>
    </source>
</evidence>
<sequence>MPTPHGASSPRFTLVCVRQFDHELPAGGELSLSHDRRLLSHIADDGSCFCYSCDNNRPEFCLPRPVADEVDQCVWQHIPPETQVELSENSVSEYPGIACLVVLHRKNSALTFCRIGRASPEMEVRDVLVELEEEVLERSNDAPLLKWGDQVAKHTLWRHKVPGRQVSLVHLFRLLPACREHLAAAAREVGTMEAARIMQKPGFENQGSHDAEWYEGEESAIETCKNLRVRISVATAETMILLLDDAVATVLTFRWKGLFATSCFYLQRICPLQDRRLLMLSEVRTCREWIFAVTPQPQVRLLMWHVSGVAFHALPLGEHIPEDVNFVTFSIARDLLCVALCDDSHRVWMVSLDSYFETIPSKNLDWELLKERHRCAEGVGVMGQTSKAYQDLTVYPEAFGLRLQDMVKRSEVGRGRSVMECLVEGVPTYGISLPGGACGIGDHFLESKEEDRSLGVSGGLCERQGVAGSDGGPRVQPFAWHERILRREEWEVERPWAFRLGERDFSRDGRDASTSHPQVVLTGFSVPAQHRLGDDDLNYNLCAAVHRHAQRQYKSRLPPWLVKISLPKKAKRFNPPMLGELEDGSSSGSELATEDDEISAAAETASDVSEFQSAQPDLFQRKSSRVRPGHVELAVTASHVFCEIWKEEKSEEKERKTGFAAKPHRGPWRLVVIPRKGQSRTVWIGGADDFSGLSGRSLAEEAGDGSTDWATGQAVAFRSPESWRSLLTQNHIWYLLTQGRSLHVLLLNQSPVRVITNLLIFENRTKAAALCALNDWNPKQLPLLTLFLGLRFRELDEIRQSLGLLRPDQEMQGCQMVMDFIHSGYSCRSLMFMSQVFERFESSHWSSPQTVEDSGESDVPELPPDRSFVSRLLEQAMLFVTRLVQTRVVQVRECNGACRALTYLQPTHAAEEPERYALMVYELSRLTVYMQSLRNIQQQLVRSFGEETASNSGIIVKCPPRRDGDSARAKTGLPSIDAALALAAKLQLGDRPSPALLTAEGTEALVRNALMTGRISSALNLFHELKEAEAGEAAGNVFEEFRVTAGRLAYQLVCNQQLDFLFVAMHMLRNVGESVNRFFKAVAFHTSKRLVRRRLLRHVGHMRRLTDEEQALISLVKLLERLYTNPCYTTEFNRMTTGLTTGQYPQRAHSTVPPFYTWPAGGQPMLLVGCPALPKLKT</sequence>
<name>A0ABP0LCC0_9DINO</name>
<evidence type="ECO:0000313" key="3">
    <source>
        <dbReference type="Proteomes" id="UP001642464"/>
    </source>
</evidence>
<keyword evidence="3" id="KW-1185">Reference proteome</keyword>
<protein>
    <submittedName>
        <fullName evidence="2">Protein DDB_G0268328</fullName>
    </submittedName>
</protein>
<dbReference type="Proteomes" id="UP001642464">
    <property type="component" value="Unassembled WGS sequence"/>
</dbReference>
<reference evidence="2 3" key="1">
    <citation type="submission" date="2024-02" db="EMBL/GenBank/DDBJ databases">
        <authorList>
            <person name="Chen Y."/>
            <person name="Shah S."/>
            <person name="Dougan E. K."/>
            <person name="Thang M."/>
            <person name="Chan C."/>
        </authorList>
    </citation>
    <scope>NUCLEOTIDE SEQUENCE [LARGE SCALE GENOMIC DNA]</scope>
</reference>
<feature type="region of interest" description="Disordered" evidence="1">
    <location>
        <begin position="573"/>
        <end position="613"/>
    </location>
</feature>
<gene>
    <name evidence="2" type="ORF">SCF082_LOCUS21714</name>
</gene>
<organism evidence="2 3">
    <name type="scientific">Durusdinium trenchii</name>
    <dbReference type="NCBI Taxonomy" id="1381693"/>
    <lineage>
        <taxon>Eukaryota</taxon>
        <taxon>Sar</taxon>
        <taxon>Alveolata</taxon>
        <taxon>Dinophyceae</taxon>
        <taxon>Suessiales</taxon>
        <taxon>Symbiodiniaceae</taxon>
        <taxon>Durusdinium</taxon>
    </lineage>
</organism>
<accession>A0ABP0LCC0</accession>
<evidence type="ECO:0000313" key="2">
    <source>
        <dbReference type="EMBL" id="CAK9036392.1"/>
    </source>
</evidence>
<dbReference type="PANTHER" id="PTHR13650">
    <property type="entry name" value="SPATACSIN"/>
    <property type="match status" value="1"/>
</dbReference>
<proteinExistence type="predicted"/>
<comment type="caution">
    <text evidence="2">The sequence shown here is derived from an EMBL/GenBank/DDBJ whole genome shotgun (WGS) entry which is preliminary data.</text>
</comment>
<dbReference type="EMBL" id="CAXAMM010015469">
    <property type="protein sequence ID" value="CAK9036392.1"/>
    <property type="molecule type" value="Genomic_DNA"/>
</dbReference>